<evidence type="ECO:0000256" key="3">
    <source>
        <dbReference type="SAM" id="Coils"/>
    </source>
</evidence>
<dbReference type="InterPro" id="IPR058625">
    <property type="entry name" value="MdtA-like_BSH"/>
</dbReference>
<dbReference type="SUPFAM" id="SSF111369">
    <property type="entry name" value="HlyD-like secretion proteins"/>
    <property type="match status" value="2"/>
</dbReference>
<dbReference type="RefSeq" id="WP_053236417.1">
    <property type="nucleotide sequence ID" value="NZ_CP011125.1"/>
</dbReference>
<feature type="coiled-coil region" evidence="3">
    <location>
        <begin position="68"/>
        <end position="104"/>
    </location>
</feature>
<dbReference type="PANTHER" id="PTHR32347:SF23">
    <property type="entry name" value="BLL5650 PROTEIN"/>
    <property type="match status" value="1"/>
</dbReference>
<dbReference type="STRING" id="927083.DB32_006512"/>
<dbReference type="GO" id="GO:0030313">
    <property type="term" value="C:cell envelope"/>
    <property type="evidence" value="ECO:0007669"/>
    <property type="project" value="UniProtKB-SubCell"/>
</dbReference>
<keyword evidence="2 3" id="KW-0175">Coiled coil</keyword>
<feature type="domain" description="Multidrug resistance protein MdtA-like barrel-sandwich hybrid" evidence="4">
    <location>
        <begin position="45"/>
        <end position="245"/>
    </location>
</feature>
<dbReference type="PANTHER" id="PTHR32347">
    <property type="entry name" value="EFFLUX SYSTEM COMPONENT YKNX-RELATED"/>
    <property type="match status" value="1"/>
</dbReference>
<gene>
    <name evidence="6" type="ORF">DB32_006512</name>
</gene>
<dbReference type="Gene3D" id="2.40.50.100">
    <property type="match status" value="2"/>
</dbReference>
<dbReference type="Proteomes" id="UP000034883">
    <property type="component" value="Chromosome"/>
</dbReference>
<evidence type="ECO:0000259" key="5">
    <source>
        <dbReference type="Pfam" id="PF25954"/>
    </source>
</evidence>
<comment type="subcellular location">
    <subcellularLocation>
        <location evidence="1">Cell envelope</location>
    </subcellularLocation>
</comment>
<feature type="domain" description="CusB-like beta-barrel" evidence="5">
    <location>
        <begin position="262"/>
        <end position="341"/>
    </location>
</feature>
<dbReference type="Gene3D" id="2.40.30.170">
    <property type="match status" value="1"/>
</dbReference>
<dbReference type="Pfam" id="PF25954">
    <property type="entry name" value="Beta-barrel_RND_2"/>
    <property type="match status" value="1"/>
</dbReference>
<evidence type="ECO:0000256" key="2">
    <source>
        <dbReference type="ARBA" id="ARBA00023054"/>
    </source>
</evidence>
<dbReference type="KEGG" id="samy:DB32_006512"/>
<evidence type="ECO:0000259" key="4">
    <source>
        <dbReference type="Pfam" id="PF25917"/>
    </source>
</evidence>
<dbReference type="EMBL" id="CP011125">
    <property type="protein sequence ID" value="AKF09363.1"/>
    <property type="molecule type" value="Genomic_DNA"/>
</dbReference>
<accession>A0A0F6YMK0</accession>
<dbReference type="Pfam" id="PF25917">
    <property type="entry name" value="BSH_RND"/>
    <property type="match status" value="1"/>
</dbReference>
<organism evidence="6 7">
    <name type="scientific">Sandaracinus amylolyticus</name>
    <dbReference type="NCBI Taxonomy" id="927083"/>
    <lineage>
        <taxon>Bacteria</taxon>
        <taxon>Pseudomonadati</taxon>
        <taxon>Myxococcota</taxon>
        <taxon>Polyangia</taxon>
        <taxon>Polyangiales</taxon>
        <taxon>Sandaracinaceae</taxon>
        <taxon>Sandaracinus</taxon>
    </lineage>
</organism>
<evidence type="ECO:0000313" key="6">
    <source>
        <dbReference type="EMBL" id="AKF09363.1"/>
    </source>
</evidence>
<dbReference type="InterPro" id="IPR058792">
    <property type="entry name" value="Beta-barrel_RND_2"/>
</dbReference>
<keyword evidence="7" id="KW-1185">Reference proteome</keyword>
<reference evidence="6 7" key="1">
    <citation type="submission" date="2015-03" db="EMBL/GenBank/DDBJ databases">
        <title>Genome assembly of Sandaracinus amylolyticus DSM 53668.</title>
        <authorList>
            <person name="Sharma G."/>
            <person name="Subramanian S."/>
        </authorList>
    </citation>
    <scope>NUCLEOTIDE SEQUENCE [LARGE SCALE GENOMIC DNA]</scope>
    <source>
        <strain evidence="6 7">DSM 53668</strain>
    </source>
</reference>
<dbReference type="PRINTS" id="PR01490">
    <property type="entry name" value="RTXTOXIND"/>
</dbReference>
<protein>
    <submittedName>
        <fullName evidence="6">Secretion protein HlyD family protein</fullName>
    </submittedName>
</protein>
<evidence type="ECO:0000313" key="7">
    <source>
        <dbReference type="Proteomes" id="UP000034883"/>
    </source>
</evidence>
<dbReference type="AlphaFoldDB" id="A0A0F6YMK0"/>
<evidence type="ECO:0000256" key="1">
    <source>
        <dbReference type="ARBA" id="ARBA00004196"/>
    </source>
</evidence>
<dbReference type="InterPro" id="IPR050465">
    <property type="entry name" value="UPF0194_transport"/>
</dbReference>
<sequence>MKRVVAAGTVLVLLLVLALTLRIRAQREAQSGPPGGAGVVEAVAVDVGSRISGRIVQLHAREGAEVHAGDALLELDCLQERARLAEAEARIDAARAQLAGSLAAVQTASRSTVAASAAARAAEVRISAASVQQETYAREAARVASLGPAASAQSRDMAQSQAVGAETEVEAARAQSRATRAQISIARAQIDAADAQARAAASTLGAFEALRDLQRIAVDECVVRAPRDGVLEEVYFEAGEIVSPGAIVVRLVDLTEVRATFYLPNAELAEARTDRDAEVIADAWPDQRFAGRVITVANEAEFTPRNIQTRTDRDRLVYAIEVAVPNPERRLRPGMPVQVTLR</sequence>
<name>A0A0F6YMK0_9BACT</name>
<proteinExistence type="predicted"/>